<dbReference type="InterPro" id="IPR011944">
    <property type="entry name" value="Steroid_delta5-4_isomerase"/>
</dbReference>
<dbReference type="PROSITE" id="PS51257">
    <property type="entry name" value="PROKAR_LIPOPROTEIN"/>
    <property type="match status" value="1"/>
</dbReference>
<protein>
    <recommendedName>
        <fullName evidence="1">DUF4440 domain-containing protein</fullName>
    </recommendedName>
</protein>
<dbReference type="InterPro" id="IPR032710">
    <property type="entry name" value="NTF2-like_dom_sf"/>
</dbReference>
<dbReference type="NCBIfam" id="TIGR02246">
    <property type="entry name" value="SgcJ/EcaC family oxidoreductase"/>
    <property type="match status" value="1"/>
</dbReference>
<sequence>MKKLLMVVPLVILLCFTFGCQQGEEVAEEEKAVQEEPKEVMALAQERQAIAETNIKFGEVFSSGDAAALASLYTEDAWLISQTGDMFKGREGVEAFWAGAFQMGMKEVVLTTVDVMRMDDMVGEFGKADLTIKPEGQDEIKDVGKYLVIWKKAADGTWKLYADIMF</sequence>
<dbReference type="EMBL" id="LAZR01001312">
    <property type="protein sequence ID" value="KKN46770.1"/>
    <property type="molecule type" value="Genomic_DNA"/>
</dbReference>
<accession>A0A0F9QRD1</accession>
<organism evidence="2">
    <name type="scientific">marine sediment metagenome</name>
    <dbReference type="NCBI Taxonomy" id="412755"/>
    <lineage>
        <taxon>unclassified sequences</taxon>
        <taxon>metagenomes</taxon>
        <taxon>ecological metagenomes</taxon>
    </lineage>
</organism>
<dbReference type="AlphaFoldDB" id="A0A0F9QRD1"/>
<dbReference type="InterPro" id="IPR027843">
    <property type="entry name" value="DUF4440"/>
</dbReference>
<comment type="caution">
    <text evidence="2">The sequence shown here is derived from an EMBL/GenBank/DDBJ whole genome shotgun (WGS) entry which is preliminary data.</text>
</comment>
<reference evidence="2" key="1">
    <citation type="journal article" date="2015" name="Nature">
        <title>Complex archaea that bridge the gap between prokaryotes and eukaryotes.</title>
        <authorList>
            <person name="Spang A."/>
            <person name="Saw J.H."/>
            <person name="Jorgensen S.L."/>
            <person name="Zaremba-Niedzwiedzka K."/>
            <person name="Martijn J."/>
            <person name="Lind A.E."/>
            <person name="van Eijk R."/>
            <person name="Schleper C."/>
            <person name="Guy L."/>
            <person name="Ettema T.J."/>
        </authorList>
    </citation>
    <scope>NUCLEOTIDE SEQUENCE</scope>
</reference>
<dbReference type="Gene3D" id="3.10.450.50">
    <property type="match status" value="1"/>
</dbReference>
<dbReference type="CDD" id="cd00531">
    <property type="entry name" value="NTF2_like"/>
    <property type="match status" value="1"/>
</dbReference>
<gene>
    <name evidence="2" type="ORF">LCGC14_0669500</name>
</gene>
<evidence type="ECO:0000313" key="2">
    <source>
        <dbReference type="EMBL" id="KKN46770.1"/>
    </source>
</evidence>
<evidence type="ECO:0000259" key="1">
    <source>
        <dbReference type="Pfam" id="PF14534"/>
    </source>
</evidence>
<dbReference type="Pfam" id="PF14534">
    <property type="entry name" value="DUF4440"/>
    <property type="match status" value="1"/>
</dbReference>
<feature type="domain" description="DUF4440" evidence="1">
    <location>
        <begin position="58"/>
        <end position="160"/>
    </location>
</feature>
<dbReference type="SUPFAM" id="SSF54427">
    <property type="entry name" value="NTF2-like"/>
    <property type="match status" value="1"/>
</dbReference>
<name>A0A0F9QRD1_9ZZZZ</name>
<proteinExistence type="predicted"/>